<dbReference type="PANTHER" id="PTHR11431:SF75">
    <property type="entry name" value="FERRITIN"/>
    <property type="match status" value="1"/>
</dbReference>
<evidence type="ECO:0000256" key="1">
    <source>
        <dbReference type="ARBA" id="ARBA00007513"/>
    </source>
</evidence>
<evidence type="ECO:0000256" key="6">
    <source>
        <dbReference type="ARBA" id="ARBA00025111"/>
    </source>
</evidence>
<keyword evidence="5 8" id="KW-0408">Iron</keyword>
<keyword evidence="4 9" id="KW-0560">Oxidoreductase</keyword>
<dbReference type="InterPro" id="IPR012347">
    <property type="entry name" value="Ferritin-like"/>
</dbReference>
<feature type="chain" id="PRO_5043920652" description="Ferritin" evidence="10">
    <location>
        <begin position="20"/>
        <end position="292"/>
    </location>
</feature>
<comment type="function">
    <text evidence="9">Stores iron in a soluble, non-toxic, readily available form. Important for iron homeostasis. Iron is taken up in the ferrous form and deposited as ferric hydroxides after oxidation.</text>
</comment>
<feature type="binding site" evidence="8">
    <location>
        <position position="168"/>
    </location>
    <ligand>
        <name>Fe cation</name>
        <dbReference type="ChEBI" id="CHEBI:24875"/>
        <label>1</label>
    </ligand>
</feature>
<reference evidence="12 13" key="1">
    <citation type="submission" date="2024-04" db="EMBL/GenBank/DDBJ databases">
        <authorList>
            <consortium name="Genoscope - CEA"/>
            <person name="William W."/>
        </authorList>
    </citation>
    <scope>NUCLEOTIDE SEQUENCE [LARGE SCALE GENOMIC DNA]</scope>
</reference>
<keyword evidence="3 8" id="KW-0479">Metal-binding</keyword>
<gene>
    <name evidence="12" type="ORF">GSLYS_00012165001</name>
</gene>
<dbReference type="InterPro" id="IPR001519">
    <property type="entry name" value="Ferritin"/>
</dbReference>
<dbReference type="GO" id="GO:0008199">
    <property type="term" value="F:ferric iron binding"/>
    <property type="evidence" value="ECO:0007669"/>
    <property type="project" value="InterPro"/>
</dbReference>
<evidence type="ECO:0000256" key="7">
    <source>
        <dbReference type="ARBA" id="ARBA00047990"/>
    </source>
</evidence>
<dbReference type="GO" id="GO:0005737">
    <property type="term" value="C:cytoplasm"/>
    <property type="evidence" value="ECO:0007669"/>
    <property type="project" value="TreeGrafter"/>
</dbReference>
<dbReference type="GO" id="GO:0006879">
    <property type="term" value="P:intracellular iron ion homeostasis"/>
    <property type="evidence" value="ECO:0007669"/>
    <property type="project" value="UniProtKB-KW"/>
</dbReference>
<evidence type="ECO:0000256" key="5">
    <source>
        <dbReference type="ARBA" id="ARBA00023004"/>
    </source>
</evidence>
<evidence type="ECO:0000256" key="4">
    <source>
        <dbReference type="ARBA" id="ARBA00023002"/>
    </source>
</evidence>
<dbReference type="PROSITE" id="PS50905">
    <property type="entry name" value="FERRITIN_LIKE"/>
    <property type="match status" value="1"/>
</dbReference>
<dbReference type="CDD" id="cd01056">
    <property type="entry name" value="Euk_Ferritin"/>
    <property type="match status" value="1"/>
</dbReference>
<keyword evidence="2 9" id="KW-0409">Iron storage</keyword>
<evidence type="ECO:0000256" key="2">
    <source>
        <dbReference type="ARBA" id="ARBA00022434"/>
    </source>
</evidence>
<evidence type="ECO:0000313" key="13">
    <source>
        <dbReference type="Proteomes" id="UP001497497"/>
    </source>
</evidence>
<dbReference type="InterPro" id="IPR009078">
    <property type="entry name" value="Ferritin-like_SF"/>
</dbReference>
<keyword evidence="10" id="KW-0732">Signal</keyword>
<sequence>MTPALNYLVLLMVALIVPADYTKVKHPAKATCERQFTECGNFLPPVPDRGQYICRINKQTCVQSCQLKCPKNKDGKIMPISDKQNSKEVYTCSAGSWKRKDTPRAYCMSNTPVKEVKQNFHHTEQVNGVIKTLFNTSYYYLAMASFYERADVDLPGFSKFMTGLWEKELHQARSFMSYVNKRGGYISLYDIPSPSSHEMLISKRSSQAGLVGMQAALDTLREVNDQVLGLHKEATLTRKLADPHLKFYLEDGILSEKVETIQRVAEIITRLTSFSNEDYSLGEFKVDLELQD</sequence>
<dbReference type="GO" id="GO:0008198">
    <property type="term" value="F:ferrous iron binding"/>
    <property type="evidence" value="ECO:0007669"/>
    <property type="project" value="TreeGrafter"/>
</dbReference>
<evidence type="ECO:0000256" key="8">
    <source>
        <dbReference type="PIRSR" id="PIRSR601519-1"/>
    </source>
</evidence>
<comment type="caution">
    <text evidence="12">The sequence shown here is derived from an EMBL/GenBank/DDBJ whole genome shotgun (WGS) entry which is preliminary data.</text>
</comment>
<name>A0AAV2HVZ2_LYMST</name>
<dbReference type="SUPFAM" id="SSF47240">
    <property type="entry name" value="Ferritin-like"/>
    <property type="match status" value="1"/>
</dbReference>
<accession>A0AAV2HVZ2</accession>
<dbReference type="GO" id="GO:0004322">
    <property type="term" value="F:ferroxidase activity"/>
    <property type="evidence" value="ECO:0007669"/>
    <property type="project" value="UniProtKB-EC"/>
</dbReference>
<protein>
    <recommendedName>
        <fullName evidence="9">Ferritin</fullName>
        <ecNumber evidence="9">1.16.3.1</ecNumber>
    </recommendedName>
</protein>
<proteinExistence type="inferred from homology"/>
<dbReference type="InterPro" id="IPR008331">
    <property type="entry name" value="Ferritin_DPS_dom"/>
</dbReference>
<dbReference type="InterPro" id="IPR009040">
    <property type="entry name" value="Ferritin-like_diiron"/>
</dbReference>
<dbReference type="EC" id="1.16.3.1" evidence="9"/>
<comment type="catalytic activity">
    <reaction evidence="7 9">
        <text>4 Fe(2+) + O2 + 4 H(+) = 4 Fe(3+) + 2 H2O</text>
        <dbReference type="Rhea" id="RHEA:11148"/>
        <dbReference type="ChEBI" id="CHEBI:15377"/>
        <dbReference type="ChEBI" id="CHEBI:15378"/>
        <dbReference type="ChEBI" id="CHEBI:15379"/>
        <dbReference type="ChEBI" id="CHEBI:29033"/>
        <dbReference type="ChEBI" id="CHEBI:29034"/>
        <dbReference type="EC" id="1.16.3.1"/>
    </reaction>
</comment>
<evidence type="ECO:0000256" key="10">
    <source>
        <dbReference type="SAM" id="SignalP"/>
    </source>
</evidence>
<organism evidence="12 13">
    <name type="scientific">Lymnaea stagnalis</name>
    <name type="common">Great pond snail</name>
    <name type="synonym">Helix stagnalis</name>
    <dbReference type="NCBI Taxonomy" id="6523"/>
    <lineage>
        <taxon>Eukaryota</taxon>
        <taxon>Metazoa</taxon>
        <taxon>Spiralia</taxon>
        <taxon>Lophotrochozoa</taxon>
        <taxon>Mollusca</taxon>
        <taxon>Gastropoda</taxon>
        <taxon>Heterobranchia</taxon>
        <taxon>Euthyneura</taxon>
        <taxon>Panpulmonata</taxon>
        <taxon>Hygrophila</taxon>
        <taxon>Lymnaeoidea</taxon>
        <taxon>Lymnaeidae</taxon>
        <taxon>Lymnaea</taxon>
    </lineage>
</organism>
<evidence type="ECO:0000256" key="3">
    <source>
        <dbReference type="ARBA" id="ARBA00022723"/>
    </source>
</evidence>
<dbReference type="Gene3D" id="1.20.1260.10">
    <property type="match status" value="1"/>
</dbReference>
<dbReference type="AlphaFoldDB" id="A0AAV2HVZ2"/>
<comment type="similarity">
    <text evidence="1 9">Belongs to the ferritin family.</text>
</comment>
<keyword evidence="13" id="KW-1185">Reference proteome</keyword>
<evidence type="ECO:0000259" key="11">
    <source>
        <dbReference type="PROSITE" id="PS50905"/>
    </source>
</evidence>
<comment type="function">
    <text evidence="6">Stores iron in a soluble, non-toxic, readily available form. Important for iron homeostasis. Has ferroxidase activity. Iron is taken up in the ferrous form and deposited as ferric hydroxides after oxidation.</text>
</comment>
<dbReference type="EMBL" id="CAXITT010000295">
    <property type="protein sequence ID" value="CAL1538344.1"/>
    <property type="molecule type" value="Genomic_DNA"/>
</dbReference>
<dbReference type="Pfam" id="PF00210">
    <property type="entry name" value="Ferritin"/>
    <property type="match status" value="1"/>
</dbReference>
<dbReference type="GO" id="GO:0006826">
    <property type="term" value="P:iron ion transport"/>
    <property type="evidence" value="ECO:0007669"/>
    <property type="project" value="InterPro"/>
</dbReference>
<evidence type="ECO:0000313" key="12">
    <source>
        <dbReference type="EMBL" id="CAL1538344.1"/>
    </source>
</evidence>
<feature type="signal peptide" evidence="10">
    <location>
        <begin position="1"/>
        <end position="19"/>
    </location>
</feature>
<feature type="domain" description="Ferritin-like diiron" evidence="11">
    <location>
        <begin position="116"/>
        <end position="275"/>
    </location>
</feature>
<dbReference type="Proteomes" id="UP001497497">
    <property type="component" value="Unassembled WGS sequence"/>
</dbReference>
<dbReference type="PANTHER" id="PTHR11431">
    <property type="entry name" value="FERRITIN"/>
    <property type="match status" value="1"/>
</dbReference>
<evidence type="ECO:0000256" key="9">
    <source>
        <dbReference type="RuleBase" id="RU361145"/>
    </source>
</evidence>